<dbReference type="Pfam" id="PF12710">
    <property type="entry name" value="HAD"/>
    <property type="match status" value="1"/>
</dbReference>
<organism evidence="2">
    <name type="scientific">Blastobotrys adeninivorans</name>
    <name type="common">Yeast</name>
    <name type="synonym">Arxula adeninivorans</name>
    <dbReference type="NCBI Taxonomy" id="409370"/>
    <lineage>
        <taxon>Eukaryota</taxon>
        <taxon>Fungi</taxon>
        <taxon>Dikarya</taxon>
        <taxon>Ascomycota</taxon>
        <taxon>Saccharomycotina</taxon>
        <taxon>Dipodascomycetes</taxon>
        <taxon>Dipodascales</taxon>
        <taxon>Trichomonascaceae</taxon>
        <taxon>Blastobotrys</taxon>
    </lineage>
</organism>
<dbReference type="AlphaFoldDB" id="A0A060TCI5"/>
<gene>
    <name evidence="2" type="ORF">GNLVRS02_ARAD1D39468g</name>
</gene>
<evidence type="ECO:0000313" key="2">
    <source>
        <dbReference type="EMBL" id="CDP38653.1"/>
    </source>
</evidence>
<dbReference type="InterPro" id="IPR023214">
    <property type="entry name" value="HAD_sf"/>
</dbReference>
<reference evidence="2" key="2">
    <citation type="submission" date="2014-06" db="EMBL/GenBank/DDBJ databases">
        <title>The complete genome of Blastobotrys (Arxula) adeninivorans LS3 - a yeast of biotechnological interest.</title>
        <authorList>
            <person name="Kunze G."/>
            <person name="Gaillardin C."/>
            <person name="Czernicka M."/>
            <person name="Durrens P."/>
            <person name="Martin T."/>
            <person name="Boer E."/>
            <person name="Gabaldon T."/>
            <person name="Cruz J."/>
            <person name="Talla E."/>
            <person name="Marck C."/>
            <person name="Goffeau A."/>
            <person name="Barbe V."/>
            <person name="Baret P."/>
            <person name="Baronian K."/>
            <person name="Beier S."/>
            <person name="Bleykasten C."/>
            <person name="Bode R."/>
            <person name="Casaregola S."/>
            <person name="Despons L."/>
            <person name="Fairhead C."/>
            <person name="Giersberg M."/>
            <person name="Gierski P."/>
            <person name="Hahnel U."/>
            <person name="Hartmann A."/>
            <person name="Jankowska D."/>
            <person name="Jubin C."/>
            <person name="Jung P."/>
            <person name="Lafontaine I."/>
            <person name="Leh-Louis V."/>
            <person name="Lemaire M."/>
            <person name="Marcet-Houben M."/>
            <person name="Mascher M."/>
            <person name="Morel G."/>
            <person name="Richard G.-F."/>
            <person name="Riechen J."/>
            <person name="Sacerdot C."/>
            <person name="Sarkar A."/>
            <person name="Savel G."/>
            <person name="Schacherer J."/>
            <person name="Sherman D."/>
            <person name="Straub M.-L."/>
            <person name="Stein N."/>
            <person name="Thierry A."/>
            <person name="Trautwein-Schult A."/>
            <person name="Westhof E."/>
            <person name="Worch S."/>
            <person name="Dujon B."/>
            <person name="Souciet J.-L."/>
            <person name="Wincker P."/>
            <person name="Scholz U."/>
            <person name="Neuveglise N."/>
        </authorList>
    </citation>
    <scope>NUCLEOTIDE SEQUENCE</scope>
    <source>
        <strain evidence="2">LS3</strain>
    </source>
</reference>
<accession>A0A060TCI5</accession>
<dbReference type="PANTHER" id="PTHR28181:SF2">
    <property type="entry name" value="PHOSPHORIC MONOESTER HYDROLASE"/>
    <property type="match status" value="1"/>
</dbReference>
<proteinExistence type="predicted"/>
<dbReference type="GO" id="GO:0016791">
    <property type="term" value="F:phosphatase activity"/>
    <property type="evidence" value="ECO:0007669"/>
    <property type="project" value="InterPro"/>
</dbReference>
<dbReference type="Gene3D" id="3.40.50.1000">
    <property type="entry name" value="HAD superfamily/HAD-like"/>
    <property type="match status" value="1"/>
</dbReference>
<dbReference type="InterPro" id="IPR006384">
    <property type="entry name" value="HAD_hydro_PyrdxlP_Pase-like"/>
</dbReference>
<dbReference type="InterPro" id="IPR050849">
    <property type="entry name" value="HAD-like_hydrolase_phosphatase"/>
</dbReference>
<protein>
    <submittedName>
        <fullName evidence="2">ARAD1D39468p</fullName>
    </submittedName>
</protein>
<dbReference type="NCBIfam" id="TIGR01488">
    <property type="entry name" value="HAD-SF-IB"/>
    <property type="match status" value="1"/>
</dbReference>
<name>A0A060TCI5_BLAAD</name>
<keyword evidence="1" id="KW-0378">Hydrolase</keyword>
<dbReference type="InterPro" id="IPR036412">
    <property type="entry name" value="HAD-like_sf"/>
</dbReference>
<dbReference type="PhylomeDB" id="A0A060TCI5"/>
<reference evidence="2" key="1">
    <citation type="submission" date="2014-02" db="EMBL/GenBank/DDBJ databases">
        <authorList>
            <person name="Genoscope - CEA"/>
        </authorList>
    </citation>
    <scope>NUCLEOTIDE SEQUENCE</scope>
    <source>
        <strain evidence="2">LS3</strain>
    </source>
</reference>
<sequence>MTMAETLPAMKTNPKMIVFTDWDGTVTIQDSNDYLTDNLGFGVEKRREVNKRILDGQVSFRDGFTEMIDSVPLPFPECIEYLKEHVQLDPGFVDFYQWASENNVPVVVVSSGMEPIIRALLTKLVGEKAAQNIQIVANDVDLREDGTWNVKFRDETPHGHDKSRAIRPYAQLDKSVRPTIFYCGDGVSDLSAAREADLLFAKEGRDLITFCEREKIPFTVFSSFKQIHDTVKAVFEGKQTVASVQA</sequence>
<dbReference type="SUPFAM" id="SSF56784">
    <property type="entry name" value="HAD-like"/>
    <property type="match status" value="1"/>
</dbReference>
<evidence type="ECO:0000256" key="1">
    <source>
        <dbReference type="ARBA" id="ARBA00022801"/>
    </source>
</evidence>
<dbReference type="PANTHER" id="PTHR28181">
    <property type="entry name" value="UPF0655 PROTEIN YCR015C"/>
    <property type="match status" value="1"/>
</dbReference>
<dbReference type="EMBL" id="HG937694">
    <property type="protein sequence ID" value="CDP38653.1"/>
    <property type="molecule type" value="Genomic_DNA"/>
</dbReference>
<dbReference type="NCBIfam" id="TIGR01489">
    <property type="entry name" value="DKMTPPase-SF"/>
    <property type="match status" value="1"/>
</dbReference>
<dbReference type="Gene3D" id="3.90.1470.20">
    <property type="match status" value="1"/>
</dbReference>